<protein>
    <submittedName>
        <fullName evidence="2">Uncharacterized protein</fullName>
    </submittedName>
</protein>
<dbReference type="AlphaFoldDB" id="A0AAD7SPC4"/>
<comment type="caution">
    <text evidence="2">The sequence shown here is derived from an EMBL/GenBank/DDBJ whole genome shotgun (WGS) entry which is preliminary data.</text>
</comment>
<sequence>MAECVPQAPDSTTHGQQADSPSLDWMLLAAARGYGSAQESSACDLLPAPPSQRRSPLLQPCPAAASGHSTWLRRDSWELVPETPSAPLSRGTEGLFVPARFPSDSPSSYLGFPRRQVFPRRAGAPGAKVTSPPLPFGTGLPPQLRVDLFAEHPSDGLGIP</sequence>
<reference evidence="2" key="1">
    <citation type="journal article" date="2023" name="Science">
        <title>Genome structures resolve the early diversification of teleost fishes.</title>
        <authorList>
            <person name="Parey E."/>
            <person name="Louis A."/>
            <person name="Montfort J."/>
            <person name="Bouchez O."/>
            <person name="Roques C."/>
            <person name="Iampietro C."/>
            <person name="Lluch J."/>
            <person name="Castinel A."/>
            <person name="Donnadieu C."/>
            <person name="Desvignes T."/>
            <person name="Floi Bucao C."/>
            <person name="Jouanno E."/>
            <person name="Wen M."/>
            <person name="Mejri S."/>
            <person name="Dirks R."/>
            <person name="Jansen H."/>
            <person name="Henkel C."/>
            <person name="Chen W.J."/>
            <person name="Zahm M."/>
            <person name="Cabau C."/>
            <person name="Klopp C."/>
            <person name="Thompson A.W."/>
            <person name="Robinson-Rechavi M."/>
            <person name="Braasch I."/>
            <person name="Lecointre G."/>
            <person name="Bobe J."/>
            <person name="Postlethwait J.H."/>
            <person name="Berthelot C."/>
            <person name="Roest Crollius H."/>
            <person name="Guiguen Y."/>
        </authorList>
    </citation>
    <scope>NUCLEOTIDE SEQUENCE</scope>
    <source>
        <strain evidence="2">NC1722</strain>
    </source>
</reference>
<proteinExistence type="predicted"/>
<feature type="region of interest" description="Disordered" evidence="1">
    <location>
        <begin position="39"/>
        <end position="68"/>
    </location>
</feature>
<evidence type="ECO:0000313" key="2">
    <source>
        <dbReference type="EMBL" id="KAJ8406231.1"/>
    </source>
</evidence>
<name>A0AAD7SPC4_9TELE</name>
<feature type="compositionally biased region" description="Polar residues" evidence="1">
    <location>
        <begin position="9"/>
        <end position="20"/>
    </location>
</feature>
<accession>A0AAD7SPC4</accession>
<keyword evidence="3" id="KW-1185">Reference proteome</keyword>
<dbReference type="Proteomes" id="UP001221898">
    <property type="component" value="Unassembled WGS sequence"/>
</dbReference>
<gene>
    <name evidence="2" type="ORF">AAFF_G00304620</name>
</gene>
<organism evidence="2 3">
    <name type="scientific">Aldrovandia affinis</name>
    <dbReference type="NCBI Taxonomy" id="143900"/>
    <lineage>
        <taxon>Eukaryota</taxon>
        <taxon>Metazoa</taxon>
        <taxon>Chordata</taxon>
        <taxon>Craniata</taxon>
        <taxon>Vertebrata</taxon>
        <taxon>Euteleostomi</taxon>
        <taxon>Actinopterygii</taxon>
        <taxon>Neopterygii</taxon>
        <taxon>Teleostei</taxon>
        <taxon>Notacanthiformes</taxon>
        <taxon>Halosauridae</taxon>
        <taxon>Aldrovandia</taxon>
    </lineage>
</organism>
<dbReference type="EMBL" id="JAINUG010000044">
    <property type="protein sequence ID" value="KAJ8406231.1"/>
    <property type="molecule type" value="Genomic_DNA"/>
</dbReference>
<evidence type="ECO:0000313" key="3">
    <source>
        <dbReference type="Proteomes" id="UP001221898"/>
    </source>
</evidence>
<evidence type="ECO:0000256" key="1">
    <source>
        <dbReference type="SAM" id="MobiDB-lite"/>
    </source>
</evidence>
<feature type="region of interest" description="Disordered" evidence="1">
    <location>
        <begin position="1"/>
        <end position="21"/>
    </location>
</feature>